<evidence type="ECO:0000313" key="9">
    <source>
        <dbReference type="Proteomes" id="UP000595046"/>
    </source>
</evidence>
<accession>A0A7T1WU27</accession>
<comment type="subcellular location">
    <subcellularLocation>
        <location evidence="6">Cell membrane</location>
        <topology evidence="6">Multi-pass membrane protein</topology>
    </subcellularLocation>
    <subcellularLocation>
        <location evidence="1">Membrane</location>
        <topology evidence="1">Multi-pass membrane protein</topology>
    </subcellularLocation>
</comment>
<dbReference type="GO" id="GO:0005886">
    <property type="term" value="C:plasma membrane"/>
    <property type="evidence" value="ECO:0007669"/>
    <property type="project" value="UniProtKB-SubCell"/>
</dbReference>
<evidence type="ECO:0000256" key="4">
    <source>
        <dbReference type="ARBA" id="ARBA00022989"/>
    </source>
</evidence>
<keyword evidence="4 6" id="KW-1133">Transmembrane helix</keyword>
<feature type="transmembrane region" description="Helical" evidence="6">
    <location>
        <begin position="65"/>
        <end position="83"/>
    </location>
</feature>
<dbReference type="GO" id="GO:0055085">
    <property type="term" value="P:transmembrane transport"/>
    <property type="evidence" value="ECO:0007669"/>
    <property type="project" value="InterPro"/>
</dbReference>
<keyword evidence="9" id="KW-1185">Reference proteome</keyword>
<dbReference type="EMBL" id="CP048882">
    <property type="protein sequence ID" value="QPP10883.1"/>
    <property type="molecule type" value="Genomic_DNA"/>
</dbReference>
<protein>
    <submittedName>
        <fullName evidence="8">ABC transporter permease</fullName>
    </submittedName>
</protein>
<evidence type="ECO:0000256" key="5">
    <source>
        <dbReference type="ARBA" id="ARBA00023136"/>
    </source>
</evidence>
<dbReference type="Gene3D" id="1.10.3720.10">
    <property type="entry name" value="MetI-like"/>
    <property type="match status" value="1"/>
</dbReference>
<dbReference type="Pfam" id="PF00528">
    <property type="entry name" value="BPD_transp_1"/>
    <property type="match status" value="1"/>
</dbReference>
<dbReference type="PANTHER" id="PTHR30177">
    <property type="entry name" value="GLYCINE BETAINE/L-PROLINE TRANSPORT SYSTEM PERMEASE PROTEIN PROW"/>
    <property type="match status" value="1"/>
</dbReference>
<dbReference type="InterPro" id="IPR000515">
    <property type="entry name" value="MetI-like"/>
</dbReference>
<dbReference type="PROSITE" id="PS50928">
    <property type="entry name" value="ABC_TM1"/>
    <property type="match status" value="1"/>
</dbReference>
<dbReference type="SUPFAM" id="SSF161098">
    <property type="entry name" value="MetI-like"/>
    <property type="match status" value="1"/>
</dbReference>
<organism evidence="8 9">
    <name type="scientific">Streptomyces bathyalis</name>
    <dbReference type="NCBI Taxonomy" id="2710756"/>
    <lineage>
        <taxon>Bacteria</taxon>
        <taxon>Bacillati</taxon>
        <taxon>Actinomycetota</taxon>
        <taxon>Actinomycetes</taxon>
        <taxon>Kitasatosporales</taxon>
        <taxon>Streptomycetaceae</taxon>
        <taxon>Streptomyces</taxon>
    </lineage>
</organism>
<dbReference type="GO" id="GO:0031460">
    <property type="term" value="P:glycine betaine transport"/>
    <property type="evidence" value="ECO:0007669"/>
    <property type="project" value="TreeGrafter"/>
</dbReference>
<evidence type="ECO:0000256" key="3">
    <source>
        <dbReference type="ARBA" id="ARBA00022692"/>
    </source>
</evidence>
<dbReference type="Proteomes" id="UP000595046">
    <property type="component" value="Chromosome"/>
</dbReference>
<dbReference type="KEGG" id="sbat:G4Z16_21260"/>
<evidence type="ECO:0000313" key="8">
    <source>
        <dbReference type="EMBL" id="QPP10883.1"/>
    </source>
</evidence>
<dbReference type="InterPro" id="IPR035906">
    <property type="entry name" value="MetI-like_sf"/>
</dbReference>
<proteinExistence type="inferred from homology"/>
<reference evidence="9" key="1">
    <citation type="submission" date="2020-02" db="EMBL/GenBank/DDBJ databases">
        <title>Streptomyces sp. ASO4wet.</title>
        <authorList>
            <person name="Risdian C."/>
            <person name="Landwehr W."/>
            <person name="Schupp P."/>
            <person name="Wink J."/>
        </authorList>
    </citation>
    <scope>NUCLEOTIDE SEQUENCE [LARGE SCALE GENOMIC DNA]</scope>
    <source>
        <strain evidence="9">ASO4wet</strain>
    </source>
</reference>
<keyword evidence="5 6" id="KW-0472">Membrane</keyword>
<keyword evidence="3 6" id="KW-0812">Transmembrane</keyword>
<dbReference type="RefSeq" id="WP_197354809.1">
    <property type="nucleotide sequence ID" value="NZ_CP048882.1"/>
</dbReference>
<evidence type="ECO:0000256" key="6">
    <source>
        <dbReference type="RuleBase" id="RU363032"/>
    </source>
</evidence>
<feature type="transmembrane region" description="Helical" evidence="6">
    <location>
        <begin position="38"/>
        <end position="59"/>
    </location>
</feature>
<feature type="transmembrane region" description="Helical" evidence="6">
    <location>
        <begin position="119"/>
        <end position="146"/>
    </location>
</feature>
<dbReference type="CDD" id="cd06261">
    <property type="entry name" value="TM_PBP2"/>
    <property type="match status" value="1"/>
</dbReference>
<keyword evidence="2 6" id="KW-0813">Transport</keyword>
<evidence type="ECO:0000259" key="7">
    <source>
        <dbReference type="PROSITE" id="PS50928"/>
    </source>
</evidence>
<gene>
    <name evidence="8" type="ORF">G4Z16_21260</name>
</gene>
<dbReference type="InterPro" id="IPR051204">
    <property type="entry name" value="ABC_transp_perm/SBD"/>
</dbReference>
<dbReference type="PANTHER" id="PTHR30177:SF4">
    <property type="entry name" value="OSMOPROTECTANT IMPORT PERMEASE PROTEIN OSMW"/>
    <property type="match status" value="1"/>
</dbReference>
<evidence type="ECO:0000256" key="2">
    <source>
        <dbReference type="ARBA" id="ARBA00022448"/>
    </source>
</evidence>
<dbReference type="AlphaFoldDB" id="A0A7T1WU27"/>
<sequence>MTVLTLDHLSIAVPAVLCGLVIALPLAVVAHRVRMLRGVILGVSNVLFTIPSLAFFVLLLPVTGLTRSTAITGLTIYTLVVLIRNTVEGLDSVPADAREASLAMGSRPLRTLLTVELPLALPVIMAGVRVATVMTISLVSVASYIGYGGLGQLFTDGFQRSYTTPVIAGVLLTLLLAVLADGLLVTVQYLCTPWTRHRTTAARTKRTGAVPRTKPEEV</sequence>
<comment type="similarity">
    <text evidence="6">Belongs to the binding-protein-dependent transport system permease family.</text>
</comment>
<feature type="transmembrane region" description="Helical" evidence="6">
    <location>
        <begin position="12"/>
        <end position="31"/>
    </location>
</feature>
<feature type="transmembrane region" description="Helical" evidence="6">
    <location>
        <begin position="166"/>
        <end position="190"/>
    </location>
</feature>
<name>A0A7T1WU27_9ACTN</name>
<feature type="domain" description="ABC transmembrane type-1" evidence="7">
    <location>
        <begin position="5"/>
        <end position="185"/>
    </location>
</feature>
<evidence type="ECO:0000256" key="1">
    <source>
        <dbReference type="ARBA" id="ARBA00004141"/>
    </source>
</evidence>